<evidence type="ECO:0008006" key="3">
    <source>
        <dbReference type="Google" id="ProtNLM"/>
    </source>
</evidence>
<dbReference type="InterPro" id="IPR029058">
    <property type="entry name" value="AB_hydrolase_fold"/>
</dbReference>
<dbReference type="InterPro" id="IPR008886">
    <property type="entry name" value="UPF0227/Esterase_YqiA"/>
</dbReference>
<proteinExistence type="predicted"/>
<dbReference type="AlphaFoldDB" id="Q7VIG4"/>
<dbReference type="Gene3D" id="3.40.50.1820">
    <property type="entry name" value="alpha/beta hydrolase"/>
    <property type="match status" value="1"/>
</dbReference>
<dbReference type="RefSeq" id="WP_011115484.1">
    <property type="nucleotide sequence ID" value="NC_004917.1"/>
</dbReference>
<dbReference type="SUPFAM" id="SSF53474">
    <property type="entry name" value="alpha/beta-Hydrolases"/>
    <property type="match status" value="1"/>
</dbReference>
<sequence>MQYFYSHGFHSSRDSQAYKRLCCGLDIEPQQLVYDNGADFYTNLYSCKSQLQNCIESNMPFGFIGNSLGAFYLWQLTLFAPTLSIPTPHTLILFNPVLEPLVQLKKYINQPQINTTTHQSFTFSYDSWVSYAHSLRMPLAKQIQCIVCLSLDDELIDVQVSKAYWQHYARIVMIEGGHIITDFSPFKQTLAPFL</sequence>
<dbReference type="eggNOG" id="COG3150">
    <property type="taxonomic scope" value="Bacteria"/>
</dbReference>
<name>Q7VIG4_HELHP</name>
<reference evidence="1 2" key="1">
    <citation type="journal article" date="2003" name="Proc. Natl. Acad. Sci. U.S.A.">
        <title>The complete genome sequence of the carcinogenic bacterium Helicobacter hepaticus.</title>
        <authorList>
            <person name="Suerbaum S."/>
            <person name="Josenhans C."/>
            <person name="Sterzenbach T."/>
            <person name="Drescher B."/>
            <person name="Brandt P."/>
            <person name="Bell M."/>
            <person name="Droege M."/>
            <person name="Fartmann B."/>
            <person name="Fischer H.-P."/>
            <person name="Ge Z."/>
            <person name="Hoerster A."/>
            <person name="Holland R."/>
            <person name="Klein K."/>
            <person name="Koenig J."/>
            <person name="Macko L."/>
            <person name="Mendz G.L."/>
            <person name="Nyakatura G."/>
            <person name="Schauer D.B."/>
            <person name="Shen Z."/>
            <person name="Weber J."/>
            <person name="Frosch M."/>
            <person name="Fox J.G."/>
        </authorList>
    </citation>
    <scope>NUCLEOTIDE SEQUENCE [LARGE SCALE GENOMIC DNA]</scope>
    <source>
        <strain evidence="2">ATCC 51449 / 3B1</strain>
    </source>
</reference>
<protein>
    <recommendedName>
        <fullName evidence="3">Esterase YqiA</fullName>
    </recommendedName>
</protein>
<evidence type="ECO:0000313" key="1">
    <source>
        <dbReference type="EMBL" id="AAP77239.1"/>
    </source>
</evidence>
<evidence type="ECO:0000313" key="2">
    <source>
        <dbReference type="Proteomes" id="UP000002495"/>
    </source>
</evidence>
<dbReference type="PANTHER" id="PTHR35602">
    <property type="entry name" value="ESTERASE YQIA-RELATED"/>
    <property type="match status" value="1"/>
</dbReference>
<dbReference type="OrthoDB" id="5323556at2"/>
<dbReference type="KEGG" id="hhe:HH_0642"/>
<dbReference type="Proteomes" id="UP000002495">
    <property type="component" value="Chromosome"/>
</dbReference>
<dbReference type="ESTHER" id="helhp-q7vig4">
    <property type="family name" value="abh_upf00227"/>
</dbReference>
<keyword evidence="2" id="KW-1185">Reference proteome</keyword>
<dbReference type="HOGENOM" id="CLU_1364639_0_0_7"/>
<dbReference type="Pfam" id="PF05728">
    <property type="entry name" value="UPF0227"/>
    <property type="match status" value="1"/>
</dbReference>
<dbReference type="EMBL" id="AE017125">
    <property type="protein sequence ID" value="AAP77239.1"/>
    <property type="molecule type" value="Genomic_DNA"/>
</dbReference>
<dbReference type="STRING" id="235279.HH_0642"/>
<dbReference type="PANTHER" id="PTHR35602:SF2">
    <property type="entry name" value="UPF0227 PROTEIN YCFP"/>
    <property type="match status" value="1"/>
</dbReference>
<organism evidence="1 2">
    <name type="scientific">Helicobacter hepaticus (strain ATCC 51449 / 3B1)</name>
    <dbReference type="NCBI Taxonomy" id="235279"/>
    <lineage>
        <taxon>Bacteria</taxon>
        <taxon>Pseudomonadati</taxon>
        <taxon>Campylobacterota</taxon>
        <taxon>Epsilonproteobacteria</taxon>
        <taxon>Campylobacterales</taxon>
        <taxon>Helicobacteraceae</taxon>
        <taxon>Helicobacter</taxon>
    </lineage>
</organism>
<gene>
    <name evidence="1" type="ordered locus">HH_0642</name>
</gene>
<accession>Q7VIG4</accession>